<gene>
    <name evidence="4" type="primary">cysK</name>
    <name evidence="4" type="ORF">TRM7615_00239</name>
</gene>
<dbReference type="AlphaFoldDB" id="A0A2R8C2X8"/>
<comment type="cofactor">
    <cofactor evidence="1">
        <name>pyridoxal 5'-phosphate</name>
        <dbReference type="ChEBI" id="CHEBI:597326"/>
    </cofactor>
</comment>
<evidence type="ECO:0000256" key="2">
    <source>
        <dbReference type="ARBA" id="ARBA00022898"/>
    </source>
</evidence>
<evidence type="ECO:0000313" key="5">
    <source>
        <dbReference type="Proteomes" id="UP000244898"/>
    </source>
</evidence>
<dbReference type="CDD" id="cd01561">
    <property type="entry name" value="CBS_like"/>
    <property type="match status" value="1"/>
</dbReference>
<evidence type="ECO:0000313" key="4">
    <source>
        <dbReference type="EMBL" id="SPJ26770.1"/>
    </source>
</evidence>
<sequence>MAHNSIVDVIGGTPSVWLDRMVAARGLQGRILAKLDYLNPGFSKKDRAAKGIIEAAEVDGSLAPGQTVVELTSGNMGTGLAIVCGIKGYPFVAVMSRGNSEERARMMAALGAEVVLVDQTPGGIPGEVSGEDLALVEAEAARITAARGAFRADQFHHVGNAQSHAATTAPELWADSDHTLTAFADFAGSGGTFAGTMQGLHQANADIRGYLVEPEGAAALAGQEISQAGHPIQGGGYAMFDLTFLQGVSVNGYLTVSGDEARQTTRALAREEGIFAGFSAGANVAAALRLLEGSETGGVIGVVICDSGLKYLSTDLWG</sequence>
<evidence type="ECO:0000259" key="3">
    <source>
        <dbReference type="Pfam" id="PF00291"/>
    </source>
</evidence>
<dbReference type="OrthoDB" id="9805733at2"/>
<dbReference type="Gene3D" id="3.40.50.1100">
    <property type="match status" value="2"/>
</dbReference>
<reference evidence="5" key="1">
    <citation type="submission" date="2018-03" db="EMBL/GenBank/DDBJ databases">
        <authorList>
            <person name="Rodrigo-Torres L."/>
            <person name="Arahal R. D."/>
            <person name="Lucena T."/>
        </authorList>
    </citation>
    <scope>NUCLEOTIDE SEQUENCE [LARGE SCALE GENOMIC DNA]</scope>
    <source>
        <strain evidence="5">CECT 7615</strain>
    </source>
</reference>
<accession>A0A2R8C2X8</accession>
<evidence type="ECO:0000256" key="1">
    <source>
        <dbReference type="ARBA" id="ARBA00001933"/>
    </source>
</evidence>
<dbReference type="GO" id="GO:0004124">
    <property type="term" value="F:cysteine synthase activity"/>
    <property type="evidence" value="ECO:0007669"/>
    <property type="project" value="UniProtKB-EC"/>
</dbReference>
<dbReference type="InterPro" id="IPR050214">
    <property type="entry name" value="Cys_Synth/Cystath_Beta-Synth"/>
</dbReference>
<dbReference type="EMBL" id="ONZG01000001">
    <property type="protein sequence ID" value="SPJ26770.1"/>
    <property type="molecule type" value="Genomic_DNA"/>
</dbReference>
<dbReference type="InterPro" id="IPR036052">
    <property type="entry name" value="TrpB-like_PALP_sf"/>
</dbReference>
<dbReference type="InterPro" id="IPR001926">
    <property type="entry name" value="TrpB-like_PALP"/>
</dbReference>
<organism evidence="4 5">
    <name type="scientific">Falsiruegeria mediterranea M17</name>
    <dbReference type="NCBI Taxonomy" id="1200281"/>
    <lineage>
        <taxon>Bacteria</taxon>
        <taxon>Pseudomonadati</taxon>
        <taxon>Pseudomonadota</taxon>
        <taxon>Alphaproteobacteria</taxon>
        <taxon>Rhodobacterales</taxon>
        <taxon>Roseobacteraceae</taxon>
        <taxon>Falsiruegeria</taxon>
    </lineage>
</organism>
<dbReference type="SUPFAM" id="SSF53686">
    <property type="entry name" value="Tryptophan synthase beta subunit-like PLP-dependent enzymes"/>
    <property type="match status" value="1"/>
</dbReference>
<keyword evidence="5" id="KW-1185">Reference proteome</keyword>
<feature type="domain" description="Tryptophan synthase beta chain-like PALP" evidence="3">
    <location>
        <begin position="8"/>
        <end position="306"/>
    </location>
</feature>
<keyword evidence="2" id="KW-0663">Pyridoxal phosphate</keyword>
<proteinExistence type="predicted"/>
<keyword evidence="4" id="KW-0808">Transferase</keyword>
<protein>
    <submittedName>
        <fullName evidence="4">Cysteine synthase</fullName>
        <ecNumber evidence="4">2.5.1.47</ecNumber>
    </submittedName>
</protein>
<dbReference type="Proteomes" id="UP000244898">
    <property type="component" value="Unassembled WGS sequence"/>
</dbReference>
<name>A0A2R8C2X8_9RHOB</name>
<dbReference type="RefSeq" id="WP_108785083.1">
    <property type="nucleotide sequence ID" value="NZ_ONZG01000001.1"/>
</dbReference>
<dbReference type="Pfam" id="PF00291">
    <property type="entry name" value="PALP"/>
    <property type="match status" value="1"/>
</dbReference>
<dbReference type="PANTHER" id="PTHR10314">
    <property type="entry name" value="CYSTATHIONINE BETA-SYNTHASE"/>
    <property type="match status" value="1"/>
</dbReference>
<dbReference type="EC" id="2.5.1.47" evidence="4"/>